<dbReference type="OrthoDB" id="471632at2"/>
<dbReference type="eggNOG" id="ENOG502ZHEG">
    <property type="taxonomic scope" value="Bacteria"/>
</dbReference>
<name>Q10ZW2_TRIEI</name>
<feature type="coiled-coil region" evidence="1">
    <location>
        <begin position="71"/>
        <end position="98"/>
    </location>
</feature>
<protein>
    <submittedName>
        <fullName evidence="2">Uncharacterized protein</fullName>
    </submittedName>
</protein>
<dbReference type="EMBL" id="CP000393">
    <property type="protein sequence ID" value="ABG52212.1"/>
    <property type="molecule type" value="Genomic_DNA"/>
</dbReference>
<proteinExistence type="predicted"/>
<keyword evidence="1" id="KW-0175">Coiled coil</keyword>
<dbReference type="RefSeq" id="WP_011612563.1">
    <property type="nucleotide sequence ID" value="NC_008312.1"/>
</dbReference>
<dbReference type="KEGG" id="ter:Tery_3068"/>
<reference evidence="2" key="1">
    <citation type="submission" date="2006-06" db="EMBL/GenBank/DDBJ databases">
        <title>Complete sequence of Trichodesmium erythraeum IMS101.</title>
        <authorList>
            <consortium name="US DOE Joint Genome Institute"/>
            <person name="Copeland A."/>
            <person name="Lucas S."/>
            <person name="Lapidus A."/>
            <person name="Barry K."/>
            <person name="Detter J.C."/>
            <person name="Glavina del Rio T."/>
            <person name="Hammon N."/>
            <person name="Israni S."/>
            <person name="Dalin E."/>
            <person name="Tice H."/>
            <person name="Pitluck S."/>
            <person name="Kiss H."/>
            <person name="Munk A.C."/>
            <person name="Brettin T."/>
            <person name="Bruce D."/>
            <person name="Han C."/>
            <person name="Tapia R."/>
            <person name="Gilna P."/>
            <person name="Schmutz J."/>
            <person name="Larimer F."/>
            <person name="Land M."/>
            <person name="Hauser L."/>
            <person name="Kyrpides N."/>
            <person name="Kim E."/>
            <person name="Richardson P."/>
        </authorList>
    </citation>
    <scope>NUCLEOTIDE SEQUENCE [LARGE SCALE GENOMIC DNA]</scope>
    <source>
        <strain evidence="2">IMS101</strain>
    </source>
</reference>
<dbReference type="HOGENOM" id="CLU_2262590_0_0_3"/>
<organism evidence="2">
    <name type="scientific">Trichodesmium erythraeum (strain IMS101)</name>
    <dbReference type="NCBI Taxonomy" id="203124"/>
    <lineage>
        <taxon>Bacteria</taxon>
        <taxon>Bacillati</taxon>
        <taxon>Cyanobacteriota</taxon>
        <taxon>Cyanophyceae</taxon>
        <taxon>Oscillatoriophycideae</taxon>
        <taxon>Oscillatoriales</taxon>
        <taxon>Microcoleaceae</taxon>
        <taxon>Trichodesmium</taxon>
    </lineage>
</organism>
<accession>Q10ZW2</accession>
<gene>
    <name evidence="2" type="ordered locus">Tery_3068</name>
</gene>
<evidence type="ECO:0000313" key="2">
    <source>
        <dbReference type="EMBL" id="ABG52212.1"/>
    </source>
</evidence>
<sequence>MNLNNPTTIAFEILNTVVPSLSPEKFLDALKGYFNPNLSKEENKKIMMQKIREGKLGQALADIAYYKPTSDKNFEDILEEVEEEYNKTTQEVTEKINLEDSSN</sequence>
<dbReference type="AlphaFoldDB" id="Q10ZW2"/>
<evidence type="ECO:0000256" key="1">
    <source>
        <dbReference type="SAM" id="Coils"/>
    </source>
</evidence>